<dbReference type="InParanoid" id="G3HAP0"/>
<dbReference type="EMBL" id="JH000254">
    <property type="protein sequence ID" value="EGW02758.1"/>
    <property type="molecule type" value="Genomic_DNA"/>
</dbReference>
<reference evidence="2" key="1">
    <citation type="journal article" date="2011" name="Nat. Biotechnol.">
        <title>The genomic sequence of the Chinese hamster ovary (CHO)-K1 cell line.</title>
        <authorList>
            <person name="Xu X."/>
            <person name="Nagarajan H."/>
            <person name="Lewis N.E."/>
            <person name="Pan S."/>
            <person name="Cai Z."/>
            <person name="Liu X."/>
            <person name="Chen W."/>
            <person name="Xie M."/>
            <person name="Wang W."/>
            <person name="Hammond S."/>
            <person name="Andersen M.R."/>
            <person name="Neff N."/>
            <person name="Passarelli B."/>
            <person name="Koh W."/>
            <person name="Fan H.C."/>
            <person name="Wang J."/>
            <person name="Gui Y."/>
            <person name="Lee K.H."/>
            <person name="Betenbaugh M.J."/>
            <person name="Quake S.R."/>
            <person name="Famili I."/>
            <person name="Palsson B.O."/>
            <person name="Wang J."/>
        </authorList>
    </citation>
    <scope>NUCLEOTIDE SEQUENCE [LARGE SCALE GENOMIC DNA]</scope>
    <source>
        <strain evidence="2">CHO K1 cell line</strain>
    </source>
</reference>
<organism evidence="1 2">
    <name type="scientific">Cricetulus griseus</name>
    <name type="common">Chinese hamster</name>
    <name type="synonym">Cricetulus barabensis griseus</name>
    <dbReference type="NCBI Taxonomy" id="10029"/>
    <lineage>
        <taxon>Eukaryota</taxon>
        <taxon>Metazoa</taxon>
        <taxon>Chordata</taxon>
        <taxon>Craniata</taxon>
        <taxon>Vertebrata</taxon>
        <taxon>Euteleostomi</taxon>
        <taxon>Mammalia</taxon>
        <taxon>Eutheria</taxon>
        <taxon>Euarchontoglires</taxon>
        <taxon>Glires</taxon>
        <taxon>Rodentia</taxon>
        <taxon>Myomorpha</taxon>
        <taxon>Muroidea</taxon>
        <taxon>Cricetidae</taxon>
        <taxon>Cricetinae</taxon>
        <taxon>Cricetulus</taxon>
    </lineage>
</organism>
<evidence type="ECO:0000313" key="2">
    <source>
        <dbReference type="Proteomes" id="UP000001075"/>
    </source>
</evidence>
<sequence length="58" mass="6610">MCMPGTHRGQKRAQNPLELELWVVSSHCRWLSPTLCKSSKGYLSAPDHVFFSTNHLLI</sequence>
<name>G3HAP0_CRIGR</name>
<dbReference type="Proteomes" id="UP000001075">
    <property type="component" value="Unassembled WGS sequence"/>
</dbReference>
<evidence type="ECO:0000313" key="1">
    <source>
        <dbReference type="EMBL" id="EGW02758.1"/>
    </source>
</evidence>
<gene>
    <name evidence="1" type="ORF">I79_007496</name>
</gene>
<dbReference type="AlphaFoldDB" id="G3HAP0"/>
<proteinExistence type="predicted"/>
<protein>
    <submittedName>
        <fullName evidence="1">Uncharacterized protein</fullName>
    </submittedName>
</protein>
<accession>G3HAP0</accession>